<dbReference type="GeneID" id="577333"/>
<feature type="compositionally biased region" description="Basic and acidic residues" evidence="1">
    <location>
        <begin position="167"/>
        <end position="181"/>
    </location>
</feature>
<evidence type="ECO:0000313" key="3">
    <source>
        <dbReference type="EnsemblMetazoa" id="XP_003728194"/>
    </source>
</evidence>
<dbReference type="InterPro" id="IPR016135">
    <property type="entry name" value="UBQ-conjugating_enzyme/RWD"/>
</dbReference>
<dbReference type="KEGG" id="spu:577333"/>
<dbReference type="PANTHER" id="PTHR46729">
    <property type="entry name" value="LEUKOCYTE RECEPTOR CLUSTER MEMBER 9"/>
    <property type="match status" value="1"/>
</dbReference>
<keyword evidence="4" id="KW-1185">Reference proteome</keyword>
<feature type="compositionally biased region" description="Low complexity" evidence="1">
    <location>
        <begin position="136"/>
        <end position="146"/>
    </location>
</feature>
<dbReference type="OMA" id="DKYWRDK"/>
<dbReference type="OrthoDB" id="10263155at2759"/>
<feature type="region of interest" description="Disordered" evidence="1">
    <location>
        <begin position="284"/>
        <end position="306"/>
    </location>
</feature>
<feature type="compositionally biased region" description="Basic and acidic residues" evidence="1">
    <location>
        <begin position="284"/>
        <end position="298"/>
    </location>
</feature>
<sequence>MAGVESSEESLSDDIQGELEVLRSIYQGDGEFSIETSGCHDNDLKSNYVCEVIIKPVDMPLGLSFSLPASYPRINPRIEMVSLPDTMSQDNIAVLLVCLYQIAKENAGTPHLYSVVEGAKQWIRDHLEGSHRDESSSSSSESDWSSIAGTDAESKRKKKESKKNKGKKQDETPQFGRDTKKPPMKTATDVIKRIQWDKQLNPEHFIVGYLDRFIGVVEQPFQAFYWGDIAEVDHLTLAIPKHRIQYFKYKDEVVWDKRVRLDNVFGSLGSGLTVVEVVERYAKENDTEQNGRSEKEVNEMGGEGMDDEGVGMVVDDGKVVRRRIDRSRPNYFIGIQITSEDIKTHVKEIQSHMTNIDPLASTYLTSLSHLHVTLCMLQLATKAQINTALSVLKTIQPELASMLLPVTMMRFHGVDTFHDRIIYSPPEADRALEKMTRFLRTSLTKAGISLTGTRDEFVPHLTIMKMPRDEANGHPIFTSDLKSKFSEMHLGTQVVDAIHLCSIEDKPAHDEFYNSLARVDLNE</sequence>
<dbReference type="Gene3D" id="3.10.110.10">
    <property type="entry name" value="Ubiquitin Conjugating Enzyme"/>
    <property type="match status" value="1"/>
</dbReference>
<evidence type="ECO:0000259" key="2">
    <source>
        <dbReference type="PROSITE" id="PS50908"/>
    </source>
</evidence>
<dbReference type="InParanoid" id="A0A7M7GI89"/>
<dbReference type="SMART" id="SM00591">
    <property type="entry name" value="RWD"/>
    <property type="match status" value="1"/>
</dbReference>
<name>A0A7M7GI89_STRPU</name>
<dbReference type="SUPFAM" id="SSF54495">
    <property type="entry name" value="UBC-like"/>
    <property type="match status" value="1"/>
</dbReference>
<dbReference type="Proteomes" id="UP000007110">
    <property type="component" value="Unassembled WGS sequence"/>
</dbReference>
<reference evidence="3" key="2">
    <citation type="submission" date="2021-01" db="UniProtKB">
        <authorList>
            <consortium name="EnsemblMetazoa"/>
        </authorList>
    </citation>
    <scope>IDENTIFICATION</scope>
</reference>
<dbReference type="PROSITE" id="PS50908">
    <property type="entry name" value="RWD"/>
    <property type="match status" value="1"/>
</dbReference>
<reference evidence="4" key="1">
    <citation type="submission" date="2015-02" db="EMBL/GenBank/DDBJ databases">
        <title>Genome sequencing for Strongylocentrotus purpuratus.</title>
        <authorList>
            <person name="Murali S."/>
            <person name="Liu Y."/>
            <person name="Vee V."/>
            <person name="English A."/>
            <person name="Wang M."/>
            <person name="Skinner E."/>
            <person name="Han Y."/>
            <person name="Muzny D.M."/>
            <person name="Worley K.C."/>
            <person name="Gibbs R.A."/>
        </authorList>
    </citation>
    <scope>NUCLEOTIDE SEQUENCE</scope>
</reference>
<dbReference type="Pfam" id="PF04457">
    <property type="entry name" value="MJ1316"/>
    <property type="match status" value="1"/>
</dbReference>
<evidence type="ECO:0000313" key="4">
    <source>
        <dbReference type="Proteomes" id="UP000007110"/>
    </source>
</evidence>
<dbReference type="InterPro" id="IPR019510">
    <property type="entry name" value="AKAP7-like_phosphoesterase"/>
</dbReference>
<dbReference type="PANTHER" id="PTHR46729:SF1">
    <property type="entry name" value="LEUKOCYTE RECEPTOR CLUSTER MEMBER 9"/>
    <property type="match status" value="1"/>
</dbReference>
<dbReference type="Pfam" id="PF10469">
    <property type="entry name" value="AKAP7_NLS"/>
    <property type="match status" value="1"/>
</dbReference>
<dbReference type="SUPFAM" id="SSF55144">
    <property type="entry name" value="LigT-like"/>
    <property type="match status" value="1"/>
</dbReference>
<dbReference type="Pfam" id="PF05773">
    <property type="entry name" value="RWD"/>
    <property type="match status" value="1"/>
</dbReference>
<feature type="region of interest" description="Disordered" evidence="1">
    <location>
        <begin position="128"/>
        <end position="185"/>
    </location>
</feature>
<dbReference type="Gene3D" id="3.90.1140.10">
    <property type="entry name" value="Cyclic phosphodiesterase"/>
    <property type="match status" value="1"/>
</dbReference>
<dbReference type="InterPro" id="IPR009097">
    <property type="entry name" value="Cyclic_Pdiesterase"/>
</dbReference>
<dbReference type="InterPro" id="IPR040459">
    <property type="entry name" value="MJ1316"/>
</dbReference>
<dbReference type="InterPro" id="IPR006575">
    <property type="entry name" value="RWD_dom"/>
</dbReference>
<organism evidence="3 4">
    <name type="scientific">Strongylocentrotus purpuratus</name>
    <name type="common">Purple sea urchin</name>
    <dbReference type="NCBI Taxonomy" id="7668"/>
    <lineage>
        <taxon>Eukaryota</taxon>
        <taxon>Metazoa</taxon>
        <taxon>Echinodermata</taxon>
        <taxon>Eleutherozoa</taxon>
        <taxon>Echinozoa</taxon>
        <taxon>Echinoidea</taxon>
        <taxon>Euechinoidea</taxon>
        <taxon>Echinacea</taxon>
        <taxon>Camarodonta</taxon>
        <taxon>Echinidea</taxon>
        <taxon>Strongylocentrotidae</taxon>
        <taxon>Strongylocentrotus</taxon>
    </lineage>
</organism>
<dbReference type="AlphaFoldDB" id="A0A7M7GI89"/>
<dbReference type="InterPro" id="IPR042653">
    <property type="entry name" value="Leng9"/>
</dbReference>
<feature type="domain" description="RWD" evidence="2">
    <location>
        <begin position="17"/>
        <end position="126"/>
    </location>
</feature>
<dbReference type="RefSeq" id="XP_003728194.1">
    <property type="nucleotide sequence ID" value="XM_003728146.3"/>
</dbReference>
<proteinExistence type="predicted"/>
<accession>A0A7M7GI89</accession>
<dbReference type="EnsemblMetazoa" id="XM_003728146">
    <property type="protein sequence ID" value="XP_003728194"/>
    <property type="gene ID" value="LOC577333"/>
</dbReference>
<evidence type="ECO:0000256" key="1">
    <source>
        <dbReference type="SAM" id="MobiDB-lite"/>
    </source>
</evidence>
<protein>
    <recommendedName>
        <fullName evidence="2">RWD domain-containing protein</fullName>
    </recommendedName>
</protein>
<feature type="compositionally biased region" description="Basic residues" evidence="1">
    <location>
        <begin position="155"/>
        <end position="166"/>
    </location>
</feature>